<reference evidence="1 2" key="1">
    <citation type="submission" date="2019-06" db="EMBL/GenBank/DDBJ databases">
        <title>Sequencing the genomes of 1000 actinobacteria strains.</title>
        <authorList>
            <person name="Klenk H.-P."/>
        </authorList>
    </citation>
    <scope>NUCLEOTIDE SEQUENCE [LARGE SCALE GENOMIC DNA]</scope>
    <source>
        <strain evidence="1 2">DSM 43866</strain>
    </source>
</reference>
<dbReference type="OrthoDB" id="3784047at2"/>
<evidence type="ECO:0000313" key="2">
    <source>
        <dbReference type="Proteomes" id="UP000320239"/>
    </source>
</evidence>
<dbReference type="EMBL" id="VIWY01000006">
    <property type="protein sequence ID" value="TWG11508.1"/>
    <property type="molecule type" value="Genomic_DNA"/>
</dbReference>
<sequence length="110" mass="11941">MEFTTLILPPATLLAEAWMMTVVYGAMFHVAATEYFAGRTDVTLPAYSDVPTGPEPHQLLQDEILGIRHPATTPPGGGEITRGFGIAFHERFVPMDIDYAAAYDSVIVDG</sequence>
<comment type="caution">
    <text evidence="1">The sequence shown here is derived from an EMBL/GenBank/DDBJ whole genome shotgun (WGS) entry which is preliminary data.</text>
</comment>
<name>A0A561VIR3_ACTTI</name>
<accession>A0A561VIR3</accession>
<organism evidence="1 2">
    <name type="scientific">Actinoplanes teichomyceticus</name>
    <dbReference type="NCBI Taxonomy" id="1867"/>
    <lineage>
        <taxon>Bacteria</taxon>
        <taxon>Bacillati</taxon>
        <taxon>Actinomycetota</taxon>
        <taxon>Actinomycetes</taxon>
        <taxon>Micromonosporales</taxon>
        <taxon>Micromonosporaceae</taxon>
        <taxon>Actinoplanes</taxon>
    </lineage>
</organism>
<proteinExistence type="predicted"/>
<dbReference type="AlphaFoldDB" id="A0A561VIR3"/>
<keyword evidence="2" id="KW-1185">Reference proteome</keyword>
<gene>
    <name evidence="1" type="ORF">FHX34_106238</name>
</gene>
<dbReference type="Proteomes" id="UP000320239">
    <property type="component" value="Unassembled WGS sequence"/>
</dbReference>
<evidence type="ECO:0000313" key="1">
    <source>
        <dbReference type="EMBL" id="TWG11508.1"/>
    </source>
</evidence>
<protein>
    <submittedName>
        <fullName evidence="1">Uncharacterized protein</fullName>
    </submittedName>
</protein>
<dbReference type="RefSeq" id="WP_122978122.1">
    <property type="nucleotide sequence ID" value="NZ_BOMX01000134.1"/>
</dbReference>